<dbReference type="InterPro" id="IPR011050">
    <property type="entry name" value="Pectin_lyase_fold/virulence"/>
</dbReference>
<proteinExistence type="predicted"/>
<accession>A0ABP9GU26</accession>
<dbReference type="EMBL" id="BAABIK010000028">
    <property type="protein sequence ID" value="GAA4952993.1"/>
    <property type="molecule type" value="Genomic_DNA"/>
</dbReference>
<reference evidence="2" key="1">
    <citation type="journal article" date="2019" name="Int. J. Syst. Evol. Microbiol.">
        <title>The Global Catalogue of Microorganisms (GCM) 10K type strain sequencing project: providing services to taxonomists for standard genome sequencing and annotation.</title>
        <authorList>
            <consortium name="The Broad Institute Genomics Platform"/>
            <consortium name="The Broad Institute Genome Sequencing Center for Infectious Disease"/>
            <person name="Wu L."/>
            <person name="Ma J."/>
        </authorList>
    </citation>
    <scope>NUCLEOTIDE SEQUENCE [LARGE SCALE GENOMIC DNA]</scope>
    <source>
        <strain evidence="2">JCM 18123</strain>
    </source>
</reference>
<evidence type="ECO:0000313" key="2">
    <source>
        <dbReference type="Proteomes" id="UP001499993"/>
    </source>
</evidence>
<gene>
    <name evidence="1" type="ORF">GCM10023224_42250</name>
</gene>
<name>A0ABP9GU26_9ACTN</name>
<keyword evidence="2" id="KW-1185">Reference proteome</keyword>
<protein>
    <recommendedName>
        <fullName evidence="3">Right handed beta helix domain-containing protein</fullName>
    </recommendedName>
</protein>
<organism evidence="1 2">
    <name type="scientific">Streptomonospora halophila</name>
    <dbReference type="NCBI Taxonomy" id="427369"/>
    <lineage>
        <taxon>Bacteria</taxon>
        <taxon>Bacillati</taxon>
        <taxon>Actinomycetota</taxon>
        <taxon>Actinomycetes</taxon>
        <taxon>Streptosporangiales</taxon>
        <taxon>Nocardiopsidaceae</taxon>
        <taxon>Streptomonospora</taxon>
    </lineage>
</organism>
<comment type="caution">
    <text evidence="1">The sequence shown here is derived from an EMBL/GenBank/DDBJ whole genome shotgun (WGS) entry which is preliminary data.</text>
</comment>
<dbReference type="RefSeq" id="WP_345558358.1">
    <property type="nucleotide sequence ID" value="NZ_BAABIK010000028.1"/>
</dbReference>
<evidence type="ECO:0000313" key="1">
    <source>
        <dbReference type="EMBL" id="GAA4952993.1"/>
    </source>
</evidence>
<evidence type="ECO:0008006" key="3">
    <source>
        <dbReference type="Google" id="ProtNLM"/>
    </source>
</evidence>
<dbReference type="Proteomes" id="UP001499993">
    <property type="component" value="Unassembled WGS sequence"/>
</dbReference>
<dbReference type="SUPFAM" id="SSF51126">
    <property type="entry name" value="Pectin lyase-like"/>
    <property type="match status" value="1"/>
</dbReference>
<sequence>MANRNGRIGDSYPTNIHVEEVIARGGGRGLFCVSESGGAVVDRVDIAGTGSNAMLLENCYNVTIAAESGSVSGPGDIRIASRDEFPVSRDITLQNLTVTDSAINENPCGEDITVRNNTFVNSGRNVC</sequence>